<dbReference type="RefSeq" id="WP_169656530.1">
    <property type="nucleotide sequence ID" value="NZ_JABANE010000021.1"/>
</dbReference>
<evidence type="ECO:0000313" key="3">
    <source>
        <dbReference type="Proteomes" id="UP000576082"/>
    </source>
</evidence>
<dbReference type="InterPro" id="IPR025402">
    <property type="entry name" value="DMP19_C"/>
</dbReference>
<evidence type="ECO:0000259" key="1">
    <source>
        <dbReference type="Pfam" id="PF14300"/>
    </source>
</evidence>
<reference evidence="2 3" key="1">
    <citation type="submission" date="2020-04" db="EMBL/GenBank/DDBJ databases">
        <title>Flammeovirga sp. SR4, a novel species isolated from seawater.</title>
        <authorList>
            <person name="Wang X."/>
        </authorList>
    </citation>
    <scope>NUCLEOTIDE SEQUENCE [LARGE SCALE GENOMIC DNA]</scope>
    <source>
        <strain evidence="2 3">ATCC 23126</strain>
    </source>
</reference>
<evidence type="ECO:0000313" key="2">
    <source>
        <dbReference type="EMBL" id="NME68219.1"/>
    </source>
</evidence>
<accession>A0A7X9P3R5</accession>
<organism evidence="2 3">
    <name type="scientific">Flammeovirga aprica JL-4</name>
    <dbReference type="NCBI Taxonomy" id="694437"/>
    <lineage>
        <taxon>Bacteria</taxon>
        <taxon>Pseudomonadati</taxon>
        <taxon>Bacteroidota</taxon>
        <taxon>Cytophagia</taxon>
        <taxon>Cytophagales</taxon>
        <taxon>Flammeovirgaceae</taxon>
        <taxon>Flammeovirga</taxon>
    </lineage>
</organism>
<protein>
    <submittedName>
        <fullName evidence="2">DMP19 family protein</fullName>
    </submittedName>
</protein>
<dbReference type="AlphaFoldDB" id="A0A7X9P3R5"/>
<dbReference type="Gene3D" id="1.20.1420.60">
    <property type="match status" value="1"/>
</dbReference>
<feature type="domain" description="DNA mimic protein DMP19 C-terminal" evidence="1">
    <location>
        <begin position="84"/>
        <end position="165"/>
    </location>
</feature>
<gene>
    <name evidence="2" type="ORF">HHU12_09630</name>
</gene>
<name>A0A7X9P3R5_9BACT</name>
<comment type="caution">
    <text evidence="2">The sequence shown here is derived from an EMBL/GenBank/DDBJ whole genome shotgun (WGS) entry which is preliminary data.</text>
</comment>
<sequence length="208" mass="24611">MKLFTLLKSYLSIKKASSTPIFEESPDQKASIYWKFDETNPFIPNLEKEQFESLTGMDFGWYVLEPLSLYVDHSKYEEERCVRFNYAQKFIYFWWYLDAQVSNGGFVQFFINGYGKYLDPIKRGLMHIGATEQYQLLVLAERYFKKNDESALKEIKVDEQYQFLVDQEILTPFCAKYLEIGRGALDFFKEYALKHPDELASFKTETAK</sequence>
<dbReference type="Pfam" id="PF14300">
    <property type="entry name" value="DMP19"/>
    <property type="match status" value="1"/>
</dbReference>
<dbReference type="EMBL" id="JABANE010000021">
    <property type="protein sequence ID" value="NME68219.1"/>
    <property type="molecule type" value="Genomic_DNA"/>
</dbReference>
<keyword evidence="3" id="KW-1185">Reference proteome</keyword>
<proteinExistence type="predicted"/>
<dbReference type="Proteomes" id="UP000576082">
    <property type="component" value="Unassembled WGS sequence"/>
</dbReference>